<keyword evidence="2" id="KW-1185">Reference proteome</keyword>
<proteinExistence type="predicted"/>
<organism evidence="1 2">
    <name type="scientific">Eumeta variegata</name>
    <name type="common">Bagworm moth</name>
    <name type="synonym">Eumeta japonica</name>
    <dbReference type="NCBI Taxonomy" id="151549"/>
    <lineage>
        <taxon>Eukaryota</taxon>
        <taxon>Metazoa</taxon>
        <taxon>Ecdysozoa</taxon>
        <taxon>Arthropoda</taxon>
        <taxon>Hexapoda</taxon>
        <taxon>Insecta</taxon>
        <taxon>Pterygota</taxon>
        <taxon>Neoptera</taxon>
        <taxon>Endopterygota</taxon>
        <taxon>Lepidoptera</taxon>
        <taxon>Glossata</taxon>
        <taxon>Ditrysia</taxon>
        <taxon>Tineoidea</taxon>
        <taxon>Psychidae</taxon>
        <taxon>Oiketicinae</taxon>
        <taxon>Eumeta</taxon>
    </lineage>
</organism>
<protein>
    <submittedName>
        <fullName evidence="1">Uncharacterized protein</fullName>
    </submittedName>
</protein>
<comment type="caution">
    <text evidence="1">The sequence shown here is derived from an EMBL/GenBank/DDBJ whole genome shotgun (WGS) entry which is preliminary data.</text>
</comment>
<evidence type="ECO:0000313" key="2">
    <source>
        <dbReference type="Proteomes" id="UP000299102"/>
    </source>
</evidence>
<dbReference type="AlphaFoldDB" id="A0A4C1UBU1"/>
<sequence length="200" mass="23366">MRETLLNISIELRFEIVQRTMEIVLLEVFLRHKNRNEDIGMNRTRPLKNKGSRVKAKNWMSQRETAHARWTDDLLKVADGRWCWWLRIILRGSLRYSFIFRVSSNTVQTYKYVVSCPRGEYGGRPGLARAPSVGGRKIYKRFSSPQQNDFDARISWMRLLWTYGDLRGLWCYEIASNVSDGVRGVLSGRRSRPPAPATRV</sequence>
<gene>
    <name evidence="1" type="ORF">EVAR_17592_1</name>
</gene>
<dbReference type="Proteomes" id="UP000299102">
    <property type="component" value="Unassembled WGS sequence"/>
</dbReference>
<accession>A0A4C1UBU1</accession>
<dbReference type="EMBL" id="BGZK01000155">
    <property type="protein sequence ID" value="GBP23953.1"/>
    <property type="molecule type" value="Genomic_DNA"/>
</dbReference>
<reference evidence="1 2" key="1">
    <citation type="journal article" date="2019" name="Commun. Biol.">
        <title>The bagworm genome reveals a unique fibroin gene that provides high tensile strength.</title>
        <authorList>
            <person name="Kono N."/>
            <person name="Nakamura H."/>
            <person name="Ohtoshi R."/>
            <person name="Tomita M."/>
            <person name="Numata K."/>
            <person name="Arakawa K."/>
        </authorList>
    </citation>
    <scope>NUCLEOTIDE SEQUENCE [LARGE SCALE GENOMIC DNA]</scope>
</reference>
<evidence type="ECO:0000313" key="1">
    <source>
        <dbReference type="EMBL" id="GBP23953.1"/>
    </source>
</evidence>
<name>A0A4C1UBU1_EUMVA</name>